<evidence type="ECO:0000313" key="2">
    <source>
        <dbReference type="EMBL" id="KAK2159635.1"/>
    </source>
</evidence>
<dbReference type="Proteomes" id="UP001208570">
    <property type="component" value="Unassembled WGS sequence"/>
</dbReference>
<reference evidence="2" key="1">
    <citation type="journal article" date="2023" name="Mol. Biol. Evol.">
        <title>Third-Generation Sequencing Reveals the Adaptive Role of the Epigenome in Three Deep-Sea Polychaetes.</title>
        <authorList>
            <person name="Perez M."/>
            <person name="Aroh O."/>
            <person name="Sun Y."/>
            <person name="Lan Y."/>
            <person name="Juniper S.K."/>
            <person name="Young C.R."/>
            <person name="Angers B."/>
            <person name="Qian P.Y."/>
        </authorList>
    </citation>
    <scope>NUCLEOTIDE SEQUENCE</scope>
    <source>
        <strain evidence="2">P08H-3</strain>
    </source>
</reference>
<name>A0AAD9JVV2_9ANNE</name>
<keyword evidence="3" id="KW-1185">Reference proteome</keyword>
<organism evidence="2 3">
    <name type="scientific">Paralvinella palmiformis</name>
    <dbReference type="NCBI Taxonomy" id="53620"/>
    <lineage>
        <taxon>Eukaryota</taxon>
        <taxon>Metazoa</taxon>
        <taxon>Spiralia</taxon>
        <taxon>Lophotrochozoa</taxon>
        <taxon>Annelida</taxon>
        <taxon>Polychaeta</taxon>
        <taxon>Sedentaria</taxon>
        <taxon>Canalipalpata</taxon>
        <taxon>Terebellida</taxon>
        <taxon>Terebelliformia</taxon>
        <taxon>Alvinellidae</taxon>
        <taxon>Paralvinella</taxon>
    </lineage>
</organism>
<dbReference type="EMBL" id="JAODUP010000149">
    <property type="protein sequence ID" value="KAK2159635.1"/>
    <property type="molecule type" value="Genomic_DNA"/>
</dbReference>
<comment type="caution">
    <text evidence="2">The sequence shown here is derived from an EMBL/GenBank/DDBJ whole genome shotgun (WGS) entry which is preliminary data.</text>
</comment>
<protein>
    <submittedName>
        <fullName evidence="2">Uncharacterized protein</fullName>
    </submittedName>
</protein>
<evidence type="ECO:0000256" key="1">
    <source>
        <dbReference type="SAM" id="MobiDB-lite"/>
    </source>
</evidence>
<evidence type="ECO:0000313" key="3">
    <source>
        <dbReference type="Proteomes" id="UP001208570"/>
    </source>
</evidence>
<sequence length="226" mass="25449">MSLLPEEQSFIVNLKSNQYKVLPPSDDKNSSRDRPRDKALISIGDHVPPYVDLHVRGTGRREWSANDVTTVVDRYLKAAEYGSNAHPDHPPTICPCCQDRNQDNIKQRVRYHLAELPETRPVSSGRVYEDSVGPDVGIYRSESPDLTLPGSTSGERKVDNQSPIGASDPDRIYVINPMVYEKYPYPVHKEITGTGTTFENVDRIIDASSKFNHAMKRLNSTIDHMT</sequence>
<dbReference type="AlphaFoldDB" id="A0AAD9JVV2"/>
<gene>
    <name evidence="2" type="ORF">LSH36_149g01017</name>
</gene>
<accession>A0AAD9JVV2</accession>
<proteinExistence type="predicted"/>
<feature type="region of interest" description="Disordered" evidence="1">
    <location>
        <begin position="133"/>
        <end position="168"/>
    </location>
</feature>